<accession>A0A1I2L002</accession>
<dbReference type="AlphaFoldDB" id="A0A1I2L002"/>
<dbReference type="RefSeq" id="WP_092035703.1">
    <property type="nucleotide sequence ID" value="NZ_FOOK01000003.1"/>
</dbReference>
<gene>
    <name evidence="1" type="ORF">SAMN04488025_10356</name>
</gene>
<name>A0A1I2L002_9BACL</name>
<keyword evidence="2" id="KW-1185">Reference proteome</keyword>
<evidence type="ECO:0000313" key="1">
    <source>
        <dbReference type="EMBL" id="SFF70661.1"/>
    </source>
</evidence>
<proteinExistence type="predicted"/>
<dbReference type="Proteomes" id="UP000198661">
    <property type="component" value="Unassembled WGS sequence"/>
</dbReference>
<evidence type="ECO:0000313" key="2">
    <source>
        <dbReference type="Proteomes" id="UP000198661"/>
    </source>
</evidence>
<dbReference type="EMBL" id="FOOK01000003">
    <property type="protein sequence ID" value="SFF70661.1"/>
    <property type="molecule type" value="Genomic_DNA"/>
</dbReference>
<protein>
    <submittedName>
        <fullName evidence="1">Uncharacterized protein</fullName>
    </submittedName>
</protein>
<reference evidence="1 2" key="1">
    <citation type="submission" date="2016-10" db="EMBL/GenBank/DDBJ databases">
        <authorList>
            <person name="de Groot N.N."/>
        </authorList>
    </citation>
    <scope>NUCLEOTIDE SEQUENCE [LARGE SCALE GENOMIC DNA]</scope>
    <source>
        <strain evidence="1 2">DSM 44945</strain>
    </source>
</reference>
<sequence>MTILLPSPEDMDLFEGSGKRCVLGPVYGRFPACNRFGFLRCPARGGRPWIARGEVQGAECSDHLAAEAG</sequence>
<organism evidence="1 2">
    <name type="scientific">Planifilum fulgidum</name>
    <dbReference type="NCBI Taxonomy" id="201973"/>
    <lineage>
        <taxon>Bacteria</taxon>
        <taxon>Bacillati</taxon>
        <taxon>Bacillota</taxon>
        <taxon>Bacilli</taxon>
        <taxon>Bacillales</taxon>
        <taxon>Thermoactinomycetaceae</taxon>
        <taxon>Planifilum</taxon>
    </lineage>
</organism>